<keyword evidence="9" id="KW-1185">Reference proteome</keyword>
<keyword evidence="4 7" id="KW-0812">Transmembrane</keyword>
<keyword evidence="6 7" id="KW-0472">Membrane</keyword>
<evidence type="ECO:0008006" key="10">
    <source>
        <dbReference type="Google" id="ProtNLM"/>
    </source>
</evidence>
<organism evidence="8 9">
    <name type="scientific">Nitrincola tibetensis</name>
    <dbReference type="NCBI Taxonomy" id="2219697"/>
    <lineage>
        <taxon>Bacteria</taxon>
        <taxon>Pseudomonadati</taxon>
        <taxon>Pseudomonadota</taxon>
        <taxon>Gammaproteobacteria</taxon>
        <taxon>Oceanospirillales</taxon>
        <taxon>Oceanospirillaceae</taxon>
        <taxon>Nitrincola</taxon>
    </lineage>
</organism>
<dbReference type="InterPro" id="IPR036259">
    <property type="entry name" value="MFS_trans_sf"/>
</dbReference>
<evidence type="ECO:0000256" key="2">
    <source>
        <dbReference type="ARBA" id="ARBA00022448"/>
    </source>
</evidence>
<evidence type="ECO:0000256" key="4">
    <source>
        <dbReference type="ARBA" id="ARBA00022692"/>
    </source>
</evidence>
<feature type="transmembrane region" description="Helical" evidence="7">
    <location>
        <begin position="326"/>
        <end position="350"/>
    </location>
</feature>
<feature type="transmembrane region" description="Helical" evidence="7">
    <location>
        <begin position="205"/>
        <end position="225"/>
    </location>
</feature>
<evidence type="ECO:0000256" key="1">
    <source>
        <dbReference type="ARBA" id="ARBA00004651"/>
    </source>
</evidence>
<accession>A0A364NLW7</accession>
<evidence type="ECO:0000256" key="7">
    <source>
        <dbReference type="SAM" id="Phobius"/>
    </source>
</evidence>
<feature type="transmembrane region" description="Helical" evidence="7">
    <location>
        <begin position="264"/>
        <end position="285"/>
    </location>
</feature>
<dbReference type="EMBL" id="QKRX01000006">
    <property type="protein sequence ID" value="RAU18108.1"/>
    <property type="molecule type" value="Genomic_DNA"/>
</dbReference>
<evidence type="ECO:0000313" key="8">
    <source>
        <dbReference type="EMBL" id="RAU18108.1"/>
    </source>
</evidence>
<feature type="transmembrane region" description="Helical" evidence="7">
    <location>
        <begin position="80"/>
        <end position="102"/>
    </location>
</feature>
<comment type="subcellular location">
    <subcellularLocation>
        <location evidence="1">Cell membrane</location>
        <topology evidence="1">Multi-pass membrane protein</topology>
    </subcellularLocation>
</comment>
<dbReference type="RefSeq" id="WP_112159189.1">
    <property type="nucleotide sequence ID" value="NZ_QKRX01000006.1"/>
</dbReference>
<dbReference type="SUPFAM" id="SSF103473">
    <property type="entry name" value="MFS general substrate transporter"/>
    <property type="match status" value="1"/>
</dbReference>
<name>A0A364NLW7_9GAMM</name>
<keyword evidence="5 7" id="KW-1133">Transmembrane helix</keyword>
<feature type="transmembrane region" description="Helical" evidence="7">
    <location>
        <begin position="231"/>
        <end position="252"/>
    </location>
</feature>
<dbReference type="GO" id="GO:0022857">
    <property type="term" value="F:transmembrane transporter activity"/>
    <property type="evidence" value="ECO:0007669"/>
    <property type="project" value="InterPro"/>
</dbReference>
<proteinExistence type="predicted"/>
<dbReference type="Gene3D" id="1.20.1250.20">
    <property type="entry name" value="MFS general substrate transporter like domains"/>
    <property type="match status" value="1"/>
</dbReference>
<feature type="transmembrane region" description="Helical" evidence="7">
    <location>
        <begin position="163"/>
        <end position="184"/>
    </location>
</feature>
<dbReference type="InterPro" id="IPR050171">
    <property type="entry name" value="MFS_Transporters"/>
</dbReference>
<dbReference type="InterPro" id="IPR011701">
    <property type="entry name" value="MFS"/>
</dbReference>
<feature type="transmembrane region" description="Helical" evidence="7">
    <location>
        <begin position="356"/>
        <end position="374"/>
    </location>
</feature>
<reference evidence="8 9" key="1">
    <citation type="submission" date="2018-06" db="EMBL/GenBank/DDBJ databases">
        <title>Nitrincola tibetense sp. nov., isolated from Lake XuguoCo on Tibetan Plateau.</title>
        <authorList>
            <person name="Xing P."/>
        </authorList>
    </citation>
    <scope>NUCLEOTIDE SEQUENCE [LARGE SCALE GENOMIC DNA]</scope>
    <source>
        <strain evidence="9">xg18</strain>
    </source>
</reference>
<comment type="caution">
    <text evidence="8">The sequence shown here is derived from an EMBL/GenBank/DDBJ whole genome shotgun (WGS) entry which is preliminary data.</text>
</comment>
<dbReference type="PANTHER" id="PTHR23517">
    <property type="entry name" value="RESISTANCE PROTEIN MDTM, PUTATIVE-RELATED-RELATED"/>
    <property type="match status" value="1"/>
</dbReference>
<gene>
    <name evidence="8" type="ORF">DN062_10025</name>
</gene>
<feature type="transmembrane region" description="Helical" evidence="7">
    <location>
        <begin position="15"/>
        <end position="35"/>
    </location>
</feature>
<dbReference type="OrthoDB" id="7029709at2"/>
<protein>
    <recommendedName>
        <fullName evidence="10">MFS transporter</fullName>
    </recommendedName>
</protein>
<sequence>MSASTPAQHSTRNTLLSSLVLTLTLVSDALLYLLLPLYFESFGLTLLWVGLLLSLNRFIRLLINPWLVSYFQIMGARKALLQAIALATIASLCFVLMASPWILLASRVLWGCAFALMRLACLHYATEERSLSLKNLGWFTSFQEIGPLLVMLLSPWLLTFLTLSQVLMFGTLLCVLAILPALGLPNPQRKSQAKATAAWPKPAPLHQLTFLLCLLFDGVWVIILAPQLVSMGYSIHLALSTVAFIFAAKRIFSMVIGLISVRFALFANTYGWLIFTVGCLLIAGMLMPTTWILFASVLAATGHALLMILMPKLLADISEHDNERQLSLSAFTFWRDFSVAIGALFAAILIEQALITEFYWSLTAITALLSLWIFKNRKQRSE</sequence>
<evidence type="ECO:0000256" key="6">
    <source>
        <dbReference type="ARBA" id="ARBA00023136"/>
    </source>
</evidence>
<dbReference type="Pfam" id="PF07690">
    <property type="entry name" value="MFS_1"/>
    <property type="match status" value="1"/>
</dbReference>
<dbReference type="GO" id="GO:0005886">
    <property type="term" value="C:plasma membrane"/>
    <property type="evidence" value="ECO:0007669"/>
    <property type="project" value="UniProtKB-SubCell"/>
</dbReference>
<keyword evidence="3" id="KW-1003">Cell membrane</keyword>
<feature type="transmembrane region" description="Helical" evidence="7">
    <location>
        <begin position="291"/>
        <end position="314"/>
    </location>
</feature>
<evidence type="ECO:0000313" key="9">
    <source>
        <dbReference type="Proteomes" id="UP000250744"/>
    </source>
</evidence>
<keyword evidence="2" id="KW-0813">Transport</keyword>
<evidence type="ECO:0000256" key="3">
    <source>
        <dbReference type="ARBA" id="ARBA00022475"/>
    </source>
</evidence>
<evidence type="ECO:0000256" key="5">
    <source>
        <dbReference type="ARBA" id="ARBA00022989"/>
    </source>
</evidence>
<dbReference type="Proteomes" id="UP000250744">
    <property type="component" value="Unassembled WGS sequence"/>
</dbReference>
<feature type="transmembrane region" description="Helical" evidence="7">
    <location>
        <begin position="41"/>
        <end position="59"/>
    </location>
</feature>
<dbReference type="AlphaFoldDB" id="A0A364NLW7"/>